<evidence type="ECO:0000256" key="3">
    <source>
        <dbReference type="ARBA" id="ARBA00022692"/>
    </source>
</evidence>
<name>L7JF13_PYRO1</name>
<keyword evidence="5 6" id="KW-0472">Membrane</keyword>
<evidence type="ECO:0000256" key="4">
    <source>
        <dbReference type="ARBA" id="ARBA00022989"/>
    </source>
</evidence>
<comment type="similarity">
    <text evidence="2">Belongs to the major facilitator superfamily.</text>
</comment>
<feature type="transmembrane region" description="Helical" evidence="6">
    <location>
        <begin position="194"/>
        <end position="218"/>
    </location>
</feature>
<protein>
    <recommendedName>
        <fullName evidence="7">Major facilitator superfamily (MFS) profile domain-containing protein</fullName>
    </recommendedName>
</protein>
<dbReference type="InterPro" id="IPR036259">
    <property type="entry name" value="MFS_trans_sf"/>
</dbReference>
<dbReference type="EMBL" id="JH794691">
    <property type="protein sequence ID" value="ELQ66145.1"/>
    <property type="molecule type" value="Genomic_DNA"/>
</dbReference>
<keyword evidence="3 6" id="KW-0812">Transmembrane</keyword>
<dbReference type="Gene3D" id="1.20.1720.10">
    <property type="entry name" value="Multidrug resistance protein D"/>
    <property type="match status" value="1"/>
</dbReference>
<evidence type="ECO:0000256" key="6">
    <source>
        <dbReference type="SAM" id="Phobius"/>
    </source>
</evidence>
<dbReference type="PANTHER" id="PTHR23502">
    <property type="entry name" value="MAJOR FACILITATOR SUPERFAMILY"/>
    <property type="match status" value="1"/>
</dbReference>
<evidence type="ECO:0000256" key="1">
    <source>
        <dbReference type="ARBA" id="ARBA00004141"/>
    </source>
</evidence>
<dbReference type="SUPFAM" id="SSF103473">
    <property type="entry name" value="MFS general substrate transporter"/>
    <property type="match status" value="1"/>
</dbReference>
<keyword evidence="4 6" id="KW-1133">Transmembrane helix</keyword>
<feature type="transmembrane region" description="Helical" evidence="6">
    <location>
        <begin position="6"/>
        <end position="23"/>
    </location>
</feature>
<dbReference type="GO" id="GO:0022857">
    <property type="term" value="F:transmembrane transporter activity"/>
    <property type="evidence" value="ECO:0007669"/>
    <property type="project" value="InterPro"/>
</dbReference>
<gene>
    <name evidence="8" type="ORF">OOW_P131scaffold00422g5</name>
</gene>
<dbReference type="GO" id="GO:0016020">
    <property type="term" value="C:membrane"/>
    <property type="evidence" value="ECO:0007669"/>
    <property type="project" value="UniProtKB-SubCell"/>
</dbReference>
<evidence type="ECO:0000256" key="5">
    <source>
        <dbReference type="ARBA" id="ARBA00023136"/>
    </source>
</evidence>
<proteinExistence type="inferred from homology"/>
<comment type="subcellular location">
    <subcellularLocation>
        <location evidence="1">Membrane</location>
        <topology evidence="1">Multi-pass membrane protein</topology>
    </subcellularLocation>
</comment>
<dbReference type="InterPro" id="IPR020846">
    <property type="entry name" value="MFS_dom"/>
</dbReference>
<dbReference type="InterPro" id="IPR011701">
    <property type="entry name" value="MFS"/>
</dbReference>
<reference evidence="8" key="1">
    <citation type="journal article" date="2012" name="PLoS Genet.">
        <title>Comparative analysis of the genomes of two field isolates of the rice blast fungus Magnaporthe oryzae.</title>
        <authorList>
            <person name="Xue M."/>
            <person name="Yang J."/>
            <person name="Li Z."/>
            <person name="Hu S."/>
            <person name="Yao N."/>
            <person name="Dean R.A."/>
            <person name="Zhao W."/>
            <person name="Shen M."/>
            <person name="Zhang H."/>
            <person name="Li C."/>
            <person name="Liu L."/>
            <person name="Cao L."/>
            <person name="Xu X."/>
            <person name="Xing Y."/>
            <person name="Hsiang T."/>
            <person name="Zhang Z."/>
            <person name="Xu J.R."/>
            <person name="Peng Y.L."/>
        </authorList>
    </citation>
    <scope>NUCLEOTIDE SEQUENCE [LARGE SCALE GENOMIC DNA]</scope>
    <source>
        <strain evidence="8">P131</strain>
    </source>
</reference>
<sequence length="278" mass="29877">MATFTISAYIFGFFIAPLSTVYGKVRLYRLCAVLWALFSALAAAAPNIWSLVALRFLAGCAGGTPMVLGSSTVADLFYNEVRSRALSFHRRRQRLGALLGPAAGGRIAQSVPGWRGCFVLLACVGGRHLQVWLYVNVPARYEEVYSFSAAEAGSVFILMGGGGRDPGRSAGLLDAVGPHHRHLRRQVGGGEKRAGHLLPLTVAGGAIVSLSMVLYNFGAEKDTWWVIPACGSALMGMGLFAISMSSALFLVGPVDLTRRIDFNRHEGWSVLAWFAFGH</sequence>
<dbReference type="Pfam" id="PF07690">
    <property type="entry name" value="MFS_1"/>
    <property type="match status" value="1"/>
</dbReference>
<organism>
    <name type="scientific">Pyricularia oryzae (strain P131)</name>
    <name type="common">Rice blast fungus</name>
    <name type="synonym">Magnaporthe oryzae</name>
    <dbReference type="NCBI Taxonomy" id="1143193"/>
    <lineage>
        <taxon>Eukaryota</taxon>
        <taxon>Fungi</taxon>
        <taxon>Dikarya</taxon>
        <taxon>Ascomycota</taxon>
        <taxon>Pezizomycotina</taxon>
        <taxon>Sordariomycetes</taxon>
        <taxon>Sordariomycetidae</taxon>
        <taxon>Magnaporthales</taxon>
        <taxon>Pyriculariaceae</taxon>
        <taxon>Pyricularia</taxon>
    </lineage>
</organism>
<feature type="domain" description="Major facilitator superfamily (MFS) profile" evidence="7">
    <location>
        <begin position="1"/>
        <end position="278"/>
    </location>
</feature>
<accession>L7JF13</accession>
<evidence type="ECO:0000259" key="7">
    <source>
        <dbReference type="PROSITE" id="PS50850"/>
    </source>
</evidence>
<feature type="transmembrane region" description="Helical" evidence="6">
    <location>
        <begin position="224"/>
        <end position="251"/>
    </location>
</feature>
<evidence type="ECO:0000313" key="8">
    <source>
        <dbReference type="EMBL" id="ELQ66145.1"/>
    </source>
</evidence>
<feature type="transmembrane region" description="Helical" evidence="6">
    <location>
        <begin position="56"/>
        <end position="78"/>
    </location>
</feature>
<feature type="transmembrane region" description="Helical" evidence="6">
    <location>
        <begin position="30"/>
        <end position="50"/>
    </location>
</feature>
<dbReference type="PROSITE" id="PS50850">
    <property type="entry name" value="MFS"/>
    <property type="match status" value="1"/>
</dbReference>
<dbReference type="PANTHER" id="PTHR23502:SF68">
    <property type="entry name" value="MULTIDRUG TRANSPORTER, PUTATIVE (AFU_ORTHOLOGUE AFUA_3G01120)-RELATED"/>
    <property type="match status" value="1"/>
</dbReference>
<dbReference type="AlphaFoldDB" id="L7JF13"/>
<evidence type="ECO:0000256" key="2">
    <source>
        <dbReference type="ARBA" id="ARBA00008335"/>
    </source>
</evidence>